<name>A0A3N0V7S8_9GAMM</name>
<dbReference type="GO" id="GO:0005524">
    <property type="term" value="F:ATP binding"/>
    <property type="evidence" value="ECO:0007669"/>
    <property type="project" value="UniProtKB-KW"/>
</dbReference>
<feature type="domain" description="ABC transporter" evidence="7">
    <location>
        <begin position="57"/>
        <end position="287"/>
    </location>
</feature>
<keyword evidence="9" id="KW-1185">Reference proteome</keyword>
<reference evidence="8 9" key="1">
    <citation type="submission" date="2018-10" db="EMBL/GenBank/DDBJ databases">
        <authorList>
            <person name="Chen W.-M."/>
        </authorList>
    </citation>
    <scope>NUCLEOTIDE SEQUENCE [LARGE SCALE GENOMIC DNA]</scope>
    <source>
        <strain evidence="8 9">THS-13</strain>
    </source>
</reference>
<dbReference type="SUPFAM" id="SSF52540">
    <property type="entry name" value="P-loop containing nucleoside triphosphate hydrolases"/>
    <property type="match status" value="1"/>
</dbReference>
<dbReference type="FunCoup" id="A0A3N0V7S8">
    <property type="interactions" value="253"/>
</dbReference>
<dbReference type="Gene3D" id="2.40.50.140">
    <property type="entry name" value="Nucleic acid-binding proteins"/>
    <property type="match status" value="1"/>
</dbReference>
<keyword evidence="1" id="KW-0813">Transport</keyword>
<dbReference type="InterPro" id="IPR008995">
    <property type="entry name" value="Mo/tungstate-bd_C_term_dom"/>
</dbReference>
<dbReference type="Proteomes" id="UP000282106">
    <property type="component" value="Unassembled WGS sequence"/>
</dbReference>
<dbReference type="InterPro" id="IPR013611">
    <property type="entry name" value="Transp-assoc_OB_typ2"/>
</dbReference>
<keyword evidence="4 8" id="KW-0067">ATP-binding</keyword>
<dbReference type="CDD" id="cd03259">
    <property type="entry name" value="ABC_Carb_Solutes_like"/>
    <property type="match status" value="1"/>
</dbReference>
<keyword evidence="2" id="KW-1003">Cell membrane</keyword>
<dbReference type="AlphaFoldDB" id="A0A3N0V7S8"/>
<evidence type="ECO:0000256" key="1">
    <source>
        <dbReference type="ARBA" id="ARBA00022448"/>
    </source>
</evidence>
<evidence type="ECO:0000313" key="8">
    <source>
        <dbReference type="EMBL" id="ROH88779.1"/>
    </source>
</evidence>
<dbReference type="Gene3D" id="2.40.50.100">
    <property type="match status" value="1"/>
</dbReference>
<dbReference type="Pfam" id="PF08402">
    <property type="entry name" value="TOBE_2"/>
    <property type="match status" value="1"/>
</dbReference>
<dbReference type="InterPro" id="IPR027417">
    <property type="entry name" value="P-loop_NTPase"/>
</dbReference>
<evidence type="ECO:0000313" key="9">
    <source>
        <dbReference type="Proteomes" id="UP000282106"/>
    </source>
</evidence>
<dbReference type="GO" id="GO:0055052">
    <property type="term" value="C:ATP-binding cassette (ABC) transporter complex, substrate-binding subunit-containing"/>
    <property type="evidence" value="ECO:0007669"/>
    <property type="project" value="TreeGrafter"/>
</dbReference>
<proteinExistence type="predicted"/>
<evidence type="ECO:0000256" key="3">
    <source>
        <dbReference type="ARBA" id="ARBA00022741"/>
    </source>
</evidence>
<comment type="caution">
    <text evidence="8">The sequence shown here is derived from an EMBL/GenBank/DDBJ whole genome shotgun (WGS) entry which is preliminary data.</text>
</comment>
<dbReference type="InterPro" id="IPR012340">
    <property type="entry name" value="NA-bd_OB-fold"/>
</dbReference>
<dbReference type="PANTHER" id="PTHR43875">
    <property type="entry name" value="MALTODEXTRIN IMPORT ATP-BINDING PROTEIN MSMX"/>
    <property type="match status" value="1"/>
</dbReference>
<evidence type="ECO:0000256" key="2">
    <source>
        <dbReference type="ARBA" id="ARBA00022475"/>
    </source>
</evidence>
<dbReference type="FunFam" id="3.40.50.300:FF:000042">
    <property type="entry name" value="Maltose/maltodextrin ABC transporter, ATP-binding protein"/>
    <property type="match status" value="1"/>
</dbReference>
<feature type="compositionally biased region" description="Low complexity" evidence="6">
    <location>
        <begin position="31"/>
        <end position="46"/>
    </location>
</feature>
<dbReference type="InParanoid" id="A0A3N0V7S8"/>
<keyword evidence="3" id="KW-0547">Nucleotide-binding</keyword>
<protein>
    <submittedName>
        <fullName evidence="8">ABC transporter ATP-binding protein</fullName>
    </submittedName>
</protein>
<dbReference type="GO" id="GO:0016887">
    <property type="term" value="F:ATP hydrolysis activity"/>
    <property type="evidence" value="ECO:0007669"/>
    <property type="project" value="InterPro"/>
</dbReference>
<feature type="compositionally biased region" description="Basic residues" evidence="6">
    <location>
        <begin position="7"/>
        <end position="19"/>
    </location>
</feature>
<dbReference type="Gene3D" id="3.40.50.300">
    <property type="entry name" value="P-loop containing nucleotide triphosphate hydrolases"/>
    <property type="match status" value="1"/>
</dbReference>
<gene>
    <name evidence="8" type="ORF">ED208_13275</name>
</gene>
<dbReference type="GO" id="GO:0015408">
    <property type="term" value="F:ABC-type ferric iron transporter activity"/>
    <property type="evidence" value="ECO:0007669"/>
    <property type="project" value="InterPro"/>
</dbReference>
<dbReference type="Pfam" id="PF00005">
    <property type="entry name" value="ABC_tran"/>
    <property type="match status" value="1"/>
</dbReference>
<evidence type="ECO:0000256" key="5">
    <source>
        <dbReference type="ARBA" id="ARBA00023136"/>
    </source>
</evidence>
<feature type="region of interest" description="Disordered" evidence="6">
    <location>
        <begin position="1"/>
        <end position="47"/>
    </location>
</feature>
<dbReference type="InterPro" id="IPR003439">
    <property type="entry name" value="ABC_transporter-like_ATP-bd"/>
</dbReference>
<evidence type="ECO:0000256" key="4">
    <source>
        <dbReference type="ARBA" id="ARBA00022840"/>
    </source>
</evidence>
<dbReference type="PANTHER" id="PTHR43875:SF1">
    <property type="entry name" value="OSMOPROTECTIVE COMPOUNDS UPTAKE ATP-BINDING PROTEIN GGTA"/>
    <property type="match status" value="1"/>
</dbReference>
<accession>A0A3N0V7S8</accession>
<dbReference type="EMBL" id="RJVO01000006">
    <property type="protein sequence ID" value="ROH88779.1"/>
    <property type="molecule type" value="Genomic_DNA"/>
</dbReference>
<dbReference type="InterPro" id="IPR047641">
    <property type="entry name" value="ABC_transpr_MalK/UgpC-like"/>
</dbReference>
<dbReference type="InterPro" id="IPR015853">
    <property type="entry name" value="ABC_transpr_FbpC"/>
</dbReference>
<dbReference type="SMART" id="SM00382">
    <property type="entry name" value="AAA"/>
    <property type="match status" value="1"/>
</dbReference>
<dbReference type="SUPFAM" id="SSF50331">
    <property type="entry name" value="MOP-like"/>
    <property type="match status" value="1"/>
</dbReference>
<keyword evidence="5" id="KW-0472">Membrane</keyword>
<evidence type="ECO:0000259" key="7">
    <source>
        <dbReference type="PROSITE" id="PS50893"/>
    </source>
</evidence>
<dbReference type="InterPro" id="IPR003593">
    <property type="entry name" value="AAA+_ATPase"/>
</dbReference>
<evidence type="ECO:0000256" key="6">
    <source>
        <dbReference type="SAM" id="MobiDB-lite"/>
    </source>
</evidence>
<organism evidence="8 9">
    <name type="scientific">Stagnimonas aquatica</name>
    <dbReference type="NCBI Taxonomy" id="2689987"/>
    <lineage>
        <taxon>Bacteria</taxon>
        <taxon>Pseudomonadati</taxon>
        <taxon>Pseudomonadota</taxon>
        <taxon>Gammaproteobacteria</taxon>
        <taxon>Nevskiales</taxon>
        <taxon>Nevskiaceae</taxon>
        <taxon>Stagnimonas</taxon>
    </lineage>
</organism>
<sequence>MVLRAAAARRVRSGRRRHGAGGAADPRRHPAVAGRGSGPRAGAQGAAAGGRGRALMLELHDLGVALDGRPVLRGLTLSVAAGERVVIAGPSGSGKSTLLRAIAGLSPVQSGEIRLDGRPVQALPPGQRDVAMMFQSYALFPHLSVLENLCFGLRARGMARRDAEDRARAAAHTLDLTPLLARRPRELSGGERQRVALTRALLREPKALLLDEPLSSLDTQLRVRARAEILKAHAGSRAAMLLVTHDQSEAMALADRLGVLHEGRLLQLAPPRTVYAEPANLFVARFLGQPAMNTLEVQLALDGGLWWGDQQLSRRLSPAPAAAGRRLVLGLRPEHLSLPGSRWAQDDPQQATLQATVEQVEPLGEQQIVWLQAGGQRLAARAEPELRVGRGVSLPLRLALGRASWFDPDSGEALSPVRHAGPA</sequence>
<dbReference type="PROSITE" id="PS50893">
    <property type="entry name" value="ABC_TRANSPORTER_2"/>
    <property type="match status" value="1"/>
</dbReference>